<keyword evidence="2" id="KW-0732">Signal</keyword>
<feature type="compositionally biased region" description="Low complexity" evidence="1">
    <location>
        <begin position="204"/>
        <end position="213"/>
    </location>
</feature>
<evidence type="ECO:0000313" key="3">
    <source>
        <dbReference type="EMBL" id="OYX57377.1"/>
    </source>
</evidence>
<organism evidence="3 4">
    <name type="scientific">Brevundimonas subvibrioides</name>
    <dbReference type="NCBI Taxonomy" id="74313"/>
    <lineage>
        <taxon>Bacteria</taxon>
        <taxon>Pseudomonadati</taxon>
        <taxon>Pseudomonadota</taxon>
        <taxon>Alphaproteobacteria</taxon>
        <taxon>Caulobacterales</taxon>
        <taxon>Caulobacteraceae</taxon>
        <taxon>Brevundimonas</taxon>
    </lineage>
</organism>
<protein>
    <submittedName>
        <fullName evidence="3">Uncharacterized protein</fullName>
    </submittedName>
</protein>
<sequence>MQHRTARILTLLLATAGACLAASGAEAQSNTDPTPTPARYLNWANRPANTTPASVVAEQTRARNALIPRRVAPSQTPYRPMMQPASTPLPASRGLTPASAWLGPRVAPAFAPGSPDPISYATTEIASAPIYSPSPPASVEHAARAPVERVAADPMAPRRDAPVFNLPRQASSAQAPMPQEAGSPVADTSDPMAPRRDARIFQMQQGQPQGQEQASLPAPTQAAPSGQSSVQSGQSGARYYSVHRDAGHRPDPTVLPEPVYFDSVTLDLAEPPENEPLMRDAQGRRRVVPNADPSLP</sequence>
<comment type="caution">
    <text evidence="3">The sequence shown here is derived from an EMBL/GenBank/DDBJ whole genome shotgun (WGS) entry which is preliminary data.</text>
</comment>
<dbReference type="PROSITE" id="PS51257">
    <property type="entry name" value="PROKAR_LIPOPROTEIN"/>
    <property type="match status" value="1"/>
</dbReference>
<gene>
    <name evidence="3" type="ORF">B7Y86_06640</name>
</gene>
<feature type="compositionally biased region" description="Low complexity" evidence="1">
    <location>
        <begin position="225"/>
        <end position="236"/>
    </location>
</feature>
<name>A0A258HL83_9CAUL</name>
<feature type="chain" id="PRO_5012807702" evidence="2">
    <location>
        <begin position="28"/>
        <end position="296"/>
    </location>
</feature>
<evidence type="ECO:0000256" key="2">
    <source>
        <dbReference type="SAM" id="SignalP"/>
    </source>
</evidence>
<feature type="region of interest" description="Disordered" evidence="1">
    <location>
        <begin position="204"/>
        <end position="296"/>
    </location>
</feature>
<dbReference type="Proteomes" id="UP000216147">
    <property type="component" value="Unassembled WGS sequence"/>
</dbReference>
<dbReference type="AlphaFoldDB" id="A0A258HL83"/>
<feature type="region of interest" description="Disordered" evidence="1">
    <location>
        <begin position="169"/>
        <end position="192"/>
    </location>
</feature>
<dbReference type="EMBL" id="NCEQ01000006">
    <property type="protein sequence ID" value="OYX57377.1"/>
    <property type="molecule type" value="Genomic_DNA"/>
</dbReference>
<feature type="signal peptide" evidence="2">
    <location>
        <begin position="1"/>
        <end position="27"/>
    </location>
</feature>
<feature type="compositionally biased region" description="Basic and acidic residues" evidence="1">
    <location>
        <begin position="242"/>
        <end position="251"/>
    </location>
</feature>
<reference evidence="3 4" key="1">
    <citation type="submission" date="2017-03" db="EMBL/GenBank/DDBJ databases">
        <title>Lifting the veil on microbial sulfur biogeochemistry in mining wastewaters.</title>
        <authorList>
            <person name="Kantor R.S."/>
            <person name="Colenbrander Nelson T."/>
            <person name="Marshall S."/>
            <person name="Bennett D."/>
            <person name="Apte S."/>
            <person name="Camacho D."/>
            <person name="Thomas B.C."/>
            <person name="Warren L.A."/>
            <person name="Banfield J.F."/>
        </authorList>
    </citation>
    <scope>NUCLEOTIDE SEQUENCE [LARGE SCALE GENOMIC DNA]</scope>
    <source>
        <strain evidence="3">32-68-21</strain>
    </source>
</reference>
<proteinExistence type="predicted"/>
<evidence type="ECO:0000256" key="1">
    <source>
        <dbReference type="SAM" id="MobiDB-lite"/>
    </source>
</evidence>
<evidence type="ECO:0000313" key="4">
    <source>
        <dbReference type="Proteomes" id="UP000216147"/>
    </source>
</evidence>
<accession>A0A258HL83</accession>